<dbReference type="EMBL" id="LR699119">
    <property type="protein sequence ID" value="VVC75249.1"/>
    <property type="molecule type" value="Genomic_DNA"/>
</dbReference>
<feature type="domain" description="Glycosyltransferase RgtA/B/C/D-like" evidence="9">
    <location>
        <begin position="55"/>
        <end position="214"/>
    </location>
</feature>
<feature type="transmembrane region" description="Helical" evidence="8">
    <location>
        <begin position="311"/>
        <end position="329"/>
    </location>
</feature>
<keyword evidence="2" id="KW-1003">Cell membrane</keyword>
<dbReference type="PANTHER" id="PTHR33908:SF9">
    <property type="entry name" value="BLL5595 PROTEIN"/>
    <property type="match status" value="1"/>
</dbReference>
<reference evidence="10 11" key="1">
    <citation type="submission" date="2019-08" db="EMBL/GenBank/DDBJ databases">
        <authorList>
            <person name="Guy L."/>
        </authorList>
    </citation>
    <scope>NUCLEOTIDE SEQUENCE [LARGE SCALE GENOMIC DNA]</scope>
    <source>
        <strain evidence="10 11">SGT-108</strain>
    </source>
</reference>
<feature type="transmembrane region" description="Helical" evidence="8">
    <location>
        <begin position="286"/>
        <end position="305"/>
    </location>
</feature>
<comment type="subcellular location">
    <subcellularLocation>
        <location evidence="1">Cell membrane</location>
        <topology evidence="1">Multi-pass membrane protein</topology>
    </subcellularLocation>
</comment>
<dbReference type="InterPro" id="IPR038731">
    <property type="entry name" value="RgtA/B/C-like"/>
</dbReference>
<name>A0A5E4PE48_9COXI</name>
<feature type="transmembrane region" description="Helical" evidence="8">
    <location>
        <begin position="151"/>
        <end position="184"/>
    </location>
</feature>
<keyword evidence="11" id="KW-1185">Reference proteome</keyword>
<keyword evidence="3" id="KW-0328">Glycosyltransferase</keyword>
<dbReference type="Pfam" id="PF13231">
    <property type="entry name" value="PMT_2"/>
    <property type="match status" value="1"/>
</dbReference>
<dbReference type="KEGG" id="asip:AQUSIP_05370"/>
<feature type="transmembrane region" description="Helical" evidence="8">
    <location>
        <begin position="75"/>
        <end position="93"/>
    </location>
</feature>
<dbReference type="InterPro" id="IPR050297">
    <property type="entry name" value="LipidA_mod_glycosyltrf_83"/>
</dbReference>
<evidence type="ECO:0000256" key="5">
    <source>
        <dbReference type="ARBA" id="ARBA00022692"/>
    </source>
</evidence>
<feature type="transmembrane region" description="Helical" evidence="8">
    <location>
        <begin position="196"/>
        <end position="216"/>
    </location>
</feature>
<dbReference type="RefSeq" id="WP_172622705.1">
    <property type="nucleotide sequence ID" value="NZ_LR699119.1"/>
</dbReference>
<protein>
    <recommendedName>
        <fullName evidence="9">Glycosyltransferase RgtA/B/C/D-like domain-containing protein</fullName>
    </recommendedName>
</protein>
<proteinExistence type="predicted"/>
<sequence>MNLSPSHANRWLSLFLCAHLLLWTLAPALLRYNLPLDAIEGTIWGHQLEWGYDKNPFLNGWLTALAVYFDRYSGWVIYLFSQICVVTGLWAVWRLAREMLTPAHALISVMLLEGIQYYNFHAIDFNDNTLELCLWPLAVYYFYRALRSSGYMPWLLTGVFAGLGMMAKYYTSTLLAGMGLFLLTHSQHWKHFSRPGPYLGLTAFLLIILPHGVWLFQHDFITIHYVIERGRSAPGWINHILYPAAFTLEQLEAFLPALVLYSMLYLGKENQTPPQQDIIGAFNQAFLFYIGIMPLLLTLMLSVLFGTKLRAGWGMPLLSTWGIILTASLRPALSRKQLYCFIACVFLLMGVMITGYSIRLLNTSSLASANYPGQEMARAITQLWHERYHTRLEYVGGPRWIGGNIGFYSPDHPAVFVEWNKRRAPWVSLDDLREKGAVFVWDMNQAESVPEDIRKEFPRLLPPVIKEFVRHRSKNISAPVRIGIAFLPPQTRADAILPAAPA</sequence>
<evidence type="ECO:0000313" key="11">
    <source>
        <dbReference type="Proteomes" id="UP000324194"/>
    </source>
</evidence>
<evidence type="ECO:0000256" key="4">
    <source>
        <dbReference type="ARBA" id="ARBA00022679"/>
    </source>
</evidence>
<keyword evidence="4" id="KW-0808">Transferase</keyword>
<evidence type="ECO:0000256" key="2">
    <source>
        <dbReference type="ARBA" id="ARBA00022475"/>
    </source>
</evidence>
<dbReference type="GO" id="GO:0016763">
    <property type="term" value="F:pentosyltransferase activity"/>
    <property type="evidence" value="ECO:0007669"/>
    <property type="project" value="TreeGrafter"/>
</dbReference>
<accession>A0A5E4PE48</accession>
<evidence type="ECO:0000313" key="10">
    <source>
        <dbReference type="EMBL" id="VVC75249.1"/>
    </source>
</evidence>
<dbReference type="Proteomes" id="UP000324194">
    <property type="component" value="Chromosome 1"/>
</dbReference>
<evidence type="ECO:0000256" key="7">
    <source>
        <dbReference type="ARBA" id="ARBA00023136"/>
    </source>
</evidence>
<evidence type="ECO:0000259" key="9">
    <source>
        <dbReference type="Pfam" id="PF13231"/>
    </source>
</evidence>
<dbReference type="GO" id="GO:0005886">
    <property type="term" value="C:plasma membrane"/>
    <property type="evidence" value="ECO:0007669"/>
    <property type="project" value="UniProtKB-SubCell"/>
</dbReference>
<evidence type="ECO:0000256" key="3">
    <source>
        <dbReference type="ARBA" id="ARBA00022676"/>
    </source>
</evidence>
<gene>
    <name evidence="10" type="ORF">AQUSIP_05370</name>
</gene>
<organism evidence="10 11">
    <name type="scientific">Aquicella siphonis</name>
    <dbReference type="NCBI Taxonomy" id="254247"/>
    <lineage>
        <taxon>Bacteria</taxon>
        <taxon>Pseudomonadati</taxon>
        <taxon>Pseudomonadota</taxon>
        <taxon>Gammaproteobacteria</taxon>
        <taxon>Legionellales</taxon>
        <taxon>Coxiellaceae</taxon>
        <taxon>Aquicella</taxon>
    </lineage>
</organism>
<keyword evidence="5 8" id="KW-0812">Transmembrane</keyword>
<evidence type="ECO:0000256" key="6">
    <source>
        <dbReference type="ARBA" id="ARBA00022989"/>
    </source>
</evidence>
<dbReference type="PANTHER" id="PTHR33908">
    <property type="entry name" value="MANNOSYLTRANSFERASE YKCB-RELATED"/>
    <property type="match status" value="1"/>
</dbReference>
<keyword evidence="6 8" id="KW-1133">Transmembrane helix</keyword>
<feature type="transmembrane region" description="Helical" evidence="8">
    <location>
        <begin position="338"/>
        <end position="358"/>
    </location>
</feature>
<dbReference type="AlphaFoldDB" id="A0A5E4PE48"/>
<keyword evidence="7 8" id="KW-0472">Membrane</keyword>
<dbReference type="GO" id="GO:0009103">
    <property type="term" value="P:lipopolysaccharide biosynthetic process"/>
    <property type="evidence" value="ECO:0007669"/>
    <property type="project" value="UniProtKB-ARBA"/>
</dbReference>
<evidence type="ECO:0000256" key="8">
    <source>
        <dbReference type="SAM" id="Phobius"/>
    </source>
</evidence>
<evidence type="ECO:0000256" key="1">
    <source>
        <dbReference type="ARBA" id="ARBA00004651"/>
    </source>
</evidence>